<dbReference type="CDD" id="cd09272">
    <property type="entry name" value="RNase_HI_RT_Ty1"/>
    <property type="match status" value="1"/>
</dbReference>
<accession>A0ABM1ZCI0</accession>
<proteinExistence type="predicted"/>
<evidence type="ECO:0000313" key="2">
    <source>
        <dbReference type="Proteomes" id="UP000069940"/>
    </source>
</evidence>
<reference evidence="1" key="2">
    <citation type="submission" date="2025-05" db="UniProtKB">
        <authorList>
            <consortium name="EnsemblMetazoa"/>
        </authorList>
    </citation>
    <scope>IDENTIFICATION</scope>
    <source>
        <strain evidence="1">Foshan</strain>
    </source>
</reference>
<dbReference type="Proteomes" id="UP000069940">
    <property type="component" value="Unassembled WGS sequence"/>
</dbReference>
<name>A0ABM1ZCI0_AEDAL</name>
<reference evidence="2" key="1">
    <citation type="journal article" date="2015" name="Proc. Natl. Acad. Sci. U.S.A.">
        <title>Genome sequence of the Asian Tiger mosquito, Aedes albopictus, reveals insights into its biology, genetics, and evolution.</title>
        <authorList>
            <person name="Chen X.G."/>
            <person name="Jiang X."/>
            <person name="Gu J."/>
            <person name="Xu M."/>
            <person name="Wu Y."/>
            <person name="Deng Y."/>
            <person name="Zhang C."/>
            <person name="Bonizzoni M."/>
            <person name="Dermauw W."/>
            <person name="Vontas J."/>
            <person name="Armbruster P."/>
            <person name="Huang X."/>
            <person name="Yang Y."/>
            <person name="Zhang H."/>
            <person name="He W."/>
            <person name="Peng H."/>
            <person name="Liu Y."/>
            <person name="Wu K."/>
            <person name="Chen J."/>
            <person name="Lirakis M."/>
            <person name="Topalis P."/>
            <person name="Van Leeuwen T."/>
            <person name="Hall A.B."/>
            <person name="Jiang X."/>
            <person name="Thorpe C."/>
            <person name="Mueller R.L."/>
            <person name="Sun C."/>
            <person name="Waterhouse R.M."/>
            <person name="Yan G."/>
            <person name="Tu Z.J."/>
            <person name="Fang X."/>
            <person name="James A.A."/>
        </authorList>
    </citation>
    <scope>NUCLEOTIDE SEQUENCE [LARGE SCALE GENOMIC DNA]</scope>
    <source>
        <strain evidence="2">Foshan</strain>
    </source>
</reference>
<evidence type="ECO:0000313" key="1">
    <source>
        <dbReference type="EnsemblMetazoa" id="AALFPA23_017209.P25084"/>
    </source>
</evidence>
<keyword evidence="2" id="KW-1185">Reference proteome</keyword>
<sequence>MMGSRTDLCFIVGYLARFQDAAYEEHWKHAKRVLRYLQATKNMELVYRRNSREPMVAAYADADYASDESDRKCVSGFLLKVHGNTVAWSSKKQSTVAMSSTEAEYVAMSSCVSETIWLAGLMVDLQPDALLYPVPIYEDNQGAIAMAEREETRRVKHIDVKYHFIRNVVADGKVKLVYVPTQKQQADILTKSLPAPTFVALRNKLGIEGIN</sequence>
<dbReference type="EnsemblMetazoa" id="AALFPA23_017209.R25084">
    <property type="protein sequence ID" value="AALFPA23_017209.P25084"/>
    <property type="gene ID" value="AALFPA23_017209"/>
</dbReference>
<dbReference type="GeneID" id="115268501"/>
<dbReference type="RefSeq" id="XP_062704946.1">
    <property type="nucleotide sequence ID" value="XM_062848962.1"/>
</dbReference>
<dbReference type="PANTHER" id="PTHR11439:SF440">
    <property type="entry name" value="INTEGRASE CATALYTIC DOMAIN-CONTAINING PROTEIN"/>
    <property type="match status" value="1"/>
</dbReference>
<dbReference type="PANTHER" id="PTHR11439">
    <property type="entry name" value="GAG-POL-RELATED RETROTRANSPOSON"/>
    <property type="match status" value="1"/>
</dbReference>
<organism evidence="1 2">
    <name type="scientific">Aedes albopictus</name>
    <name type="common">Asian tiger mosquito</name>
    <name type="synonym">Stegomyia albopicta</name>
    <dbReference type="NCBI Taxonomy" id="7160"/>
    <lineage>
        <taxon>Eukaryota</taxon>
        <taxon>Metazoa</taxon>
        <taxon>Ecdysozoa</taxon>
        <taxon>Arthropoda</taxon>
        <taxon>Hexapoda</taxon>
        <taxon>Insecta</taxon>
        <taxon>Pterygota</taxon>
        <taxon>Neoptera</taxon>
        <taxon>Endopterygota</taxon>
        <taxon>Diptera</taxon>
        <taxon>Nematocera</taxon>
        <taxon>Culicoidea</taxon>
        <taxon>Culicidae</taxon>
        <taxon>Culicinae</taxon>
        <taxon>Aedini</taxon>
        <taxon>Aedes</taxon>
        <taxon>Stegomyia</taxon>
    </lineage>
</organism>
<protein>
    <submittedName>
        <fullName evidence="1">Uncharacterized protein</fullName>
    </submittedName>
</protein>